<dbReference type="GO" id="GO:0005634">
    <property type="term" value="C:nucleus"/>
    <property type="evidence" value="ECO:0007669"/>
    <property type="project" value="UniProtKB-SubCell"/>
</dbReference>
<dbReference type="PROSITE" id="PS50888">
    <property type="entry name" value="BHLH"/>
    <property type="match status" value="1"/>
</dbReference>
<feature type="coiled-coil region" evidence="5">
    <location>
        <begin position="325"/>
        <end position="352"/>
    </location>
</feature>
<gene>
    <name evidence="8" type="ORF">NE237_024151</name>
</gene>
<feature type="domain" description="BHLH" evidence="7">
    <location>
        <begin position="286"/>
        <end position="335"/>
    </location>
</feature>
<evidence type="ECO:0000313" key="8">
    <source>
        <dbReference type="EMBL" id="KAJ4964212.1"/>
    </source>
</evidence>
<dbReference type="AlphaFoldDB" id="A0A9Q0HHJ5"/>
<dbReference type="OrthoDB" id="690068at2759"/>
<dbReference type="SMART" id="SM00353">
    <property type="entry name" value="HLH"/>
    <property type="match status" value="1"/>
</dbReference>
<keyword evidence="3" id="KW-0804">Transcription</keyword>
<evidence type="ECO:0000256" key="4">
    <source>
        <dbReference type="ARBA" id="ARBA00023242"/>
    </source>
</evidence>
<keyword evidence="2" id="KW-0805">Transcription regulation</keyword>
<dbReference type="SUPFAM" id="SSF47459">
    <property type="entry name" value="HLH, helix-loop-helix DNA-binding domain"/>
    <property type="match status" value="1"/>
</dbReference>
<name>A0A9Q0HHJ5_9MAGN</name>
<dbReference type="PANTHER" id="PTHR45959:SF2">
    <property type="entry name" value="BHLH TRANSCRIPTION FACTOR"/>
    <property type="match status" value="1"/>
</dbReference>
<sequence length="466" mass="52838">MTLWKNLALVEKHFSLNTFFFLRRNPVRRSRKKRKPIWCRSFHHDSIDGIFKSSHSQNIDFIVGIDIDIDLNQLPFSHRFDLFLWFRKQDEDVKGSSTNHLDQEETALMAMSSLRWVSDLGMEDPDFIHQCQMNSFDEFNSQHITAAFRDDFHSSFSSESYSSYPTLNQTSSTTTFSGSSLEASHRPTKQLKTNSWNSCTTTADPLSNPEASSSTPNILSFGGSDQSDQQLYGGNLFGPVKPKEEAMNFSSSDVLISQGSYMNQNHGAKAGQGIKRVQYPSSRSTSHTQEHVLAERKRREKLSERFIALSAIVPGLKKMDKASVLGDSIKYLKQLQERVKILEEQAMKKTVESVVLVKRSQISADNNSSSSGENFSSEDPLPEIEVRVSDKNVLIRIHCEKQKGVLMKILAEIEKLHLCVINSSSTSFGDTALDITIIAKMEEKFSMKVKDVVRHLRSAFRQFILQ</sequence>
<evidence type="ECO:0000256" key="2">
    <source>
        <dbReference type="ARBA" id="ARBA00023015"/>
    </source>
</evidence>
<dbReference type="InterPro" id="IPR036638">
    <property type="entry name" value="HLH_DNA-bd_sf"/>
</dbReference>
<evidence type="ECO:0000259" key="7">
    <source>
        <dbReference type="PROSITE" id="PS50888"/>
    </source>
</evidence>
<evidence type="ECO:0000256" key="6">
    <source>
        <dbReference type="SAM" id="MobiDB-lite"/>
    </source>
</evidence>
<feature type="compositionally biased region" description="Low complexity" evidence="6">
    <location>
        <begin position="162"/>
        <end position="180"/>
    </location>
</feature>
<dbReference type="GO" id="GO:0046983">
    <property type="term" value="F:protein dimerization activity"/>
    <property type="evidence" value="ECO:0007669"/>
    <property type="project" value="InterPro"/>
</dbReference>
<organism evidence="8 9">
    <name type="scientific">Protea cynaroides</name>
    <dbReference type="NCBI Taxonomy" id="273540"/>
    <lineage>
        <taxon>Eukaryota</taxon>
        <taxon>Viridiplantae</taxon>
        <taxon>Streptophyta</taxon>
        <taxon>Embryophyta</taxon>
        <taxon>Tracheophyta</taxon>
        <taxon>Spermatophyta</taxon>
        <taxon>Magnoliopsida</taxon>
        <taxon>Proteales</taxon>
        <taxon>Proteaceae</taxon>
        <taxon>Protea</taxon>
    </lineage>
</organism>
<accession>A0A9Q0HHJ5</accession>
<dbReference type="InterPro" id="IPR052610">
    <property type="entry name" value="bHLH_transcription_regulator"/>
</dbReference>
<keyword evidence="5" id="KW-0175">Coiled coil</keyword>
<evidence type="ECO:0000256" key="3">
    <source>
        <dbReference type="ARBA" id="ARBA00023163"/>
    </source>
</evidence>
<keyword evidence="9" id="KW-1185">Reference proteome</keyword>
<evidence type="ECO:0000313" key="9">
    <source>
        <dbReference type="Proteomes" id="UP001141806"/>
    </source>
</evidence>
<comment type="subcellular location">
    <subcellularLocation>
        <location evidence="1">Nucleus</location>
    </subcellularLocation>
</comment>
<evidence type="ECO:0000256" key="5">
    <source>
        <dbReference type="SAM" id="Coils"/>
    </source>
</evidence>
<dbReference type="CDD" id="cd11452">
    <property type="entry name" value="bHLH_AtNAI1_like"/>
    <property type="match status" value="1"/>
</dbReference>
<evidence type="ECO:0000256" key="1">
    <source>
        <dbReference type="ARBA" id="ARBA00004123"/>
    </source>
</evidence>
<feature type="region of interest" description="Disordered" evidence="6">
    <location>
        <begin position="162"/>
        <end position="225"/>
    </location>
</feature>
<dbReference type="Gene3D" id="4.10.280.10">
    <property type="entry name" value="Helix-loop-helix DNA-binding domain"/>
    <property type="match status" value="1"/>
</dbReference>
<proteinExistence type="predicted"/>
<dbReference type="EMBL" id="JAMYWD010000008">
    <property type="protein sequence ID" value="KAJ4964212.1"/>
    <property type="molecule type" value="Genomic_DNA"/>
</dbReference>
<dbReference type="PANTHER" id="PTHR45959">
    <property type="entry name" value="BHLH TRANSCRIPTION FACTOR"/>
    <property type="match status" value="1"/>
</dbReference>
<dbReference type="Proteomes" id="UP001141806">
    <property type="component" value="Unassembled WGS sequence"/>
</dbReference>
<dbReference type="Pfam" id="PF00010">
    <property type="entry name" value="HLH"/>
    <property type="match status" value="1"/>
</dbReference>
<dbReference type="InterPro" id="IPR011598">
    <property type="entry name" value="bHLH_dom"/>
</dbReference>
<dbReference type="Pfam" id="PF22754">
    <property type="entry name" value="bHLH-TF_ACT-like_plant"/>
    <property type="match status" value="1"/>
</dbReference>
<comment type="caution">
    <text evidence="8">The sequence shown here is derived from an EMBL/GenBank/DDBJ whole genome shotgun (WGS) entry which is preliminary data.</text>
</comment>
<dbReference type="InterPro" id="IPR054502">
    <property type="entry name" value="bHLH-TF_ACT-like_plant"/>
</dbReference>
<reference evidence="8" key="1">
    <citation type="journal article" date="2023" name="Plant J.">
        <title>The genome of the king protea, Protea cynaroides.</title>
        <authorList>
            <person name="Chang J."/>
            <person name="Duong T.A."/>
            <person name="Schoeman C."/>
            <person name="Ma X."/>
            <person name="Roodt D."/>
            <person name="Barker N."/>
            <person name="Li Z."/>
            <person name="Van de Peer Y."/>
            <person name="Mizrachi E."/>
        </authorList>
    </citation>
    <scope>NUCLEOTIDE SEQUENCE</scope>
    <source>
        <tissue evidence="8">Young leaves</tissue>
    </source>
</reference>
<keyword evidence="4" id="KW-0539">Nucleus</keyword>
<feature type="compositionally biased region" description="Polar residues" evidence="6">
    <location>
        <begin position="190"/>
        <end position="225"/>
    </location>
</feature>
<protein>
    <recommendedName>
        <fullName evidence="7">BHLH domain-containing protein</fullName>
    </recommendedName>
</protein>